<proteinExistence type="predicted"/>
<dbReference type="AlphaFoldDB" id="A0A0S2SKD7"/>
<dbReference type="PANTHER" id="PTHR45011:SF1">
    <property type="entry name" value="DAP3-BINDING CELL DEATH ENHANCER 1"/>
    <property type="match status" value="1"/>
</dbReference>
<dbReference type="Pfam" id="PF08238">
    <property type="entry name" value="Sel1"/>
    <property type="match status" value="3"/>
</dbReference>
<sequence>MKRILFLALILGALWRIHDISDWQRAQQAWQESRFVDAVAIWQRLREQGDLRAQVLLAHAYEAGAGVAQDSRTAIALYEDAARRGEASGQYRLAEVYLRGEGTRQDLGAAYRWMEIAAKSGVVAAQLKFGVLCLLGIEGRHEWEKGKRWLVRAASSGNESALRVLQEMAKYELGEGSFSFDELERLVKS</sequence>
<dbReference type="EMBL" id="JAIRBT010000024">
    <property type="protein sequence ID" value="MBZ6067641.1"/>
    <property type="molecule type" value="Genomic_DNA"/>
</dbReference>
<dbReference type="InterPro" id="IPR011990">
    <property type="entry name" value="TPR-like_helical_dom_sf"/>
</dbReference>
<dbReference type="Gene3D" id="1.25.40.10">
    <property type="entry name" value="Tetratricopeptide repeat domain"/>
    <property type="match status" value="1"/>
</dbReference>
<evidence type="ECO:0000313" key="4">
    <source>
        <dbReference type="Proteomes" id="UP000774958"/>
    </source>
</evidence>
<organism evidence="1 3">
    <name type="scientific">Aeromonas schubertii</name>
    <dbReference type="NCBI Taxonomy" id="652"/>
    <lineage>
        <taxon>Bacteria</taxon>
        <taxon>Pseudomonadati</taxon>
        <taxon>Pseudomonadota</taxon>
        <taxon>Gammaproteobacteria</taxon>
        <taxon>Aeromonadales</taxon>
        <taxon>Aeromonadaceae</taxon>
        <taxon>Aeromonas</taxon>
    </lineage>
</organism>
<reference evidence="3" key="1">
    <citation type="submission" date="2015-10" db="EMBL/GenBank/DDBJ databases">
        <title>Complete Genome Sequence of Aeromonas schubertii strain WL1483.</title>
        <authorList>
            <person name="Liu L."/>
        </authorList>
    </citation>
    <scope>NUCLEOTIDE SEQUENCE [LARGE SCALE GENOMIC DNA]</scope>
    <source>
        <strain evidence="3">WL1483</strain>
    </source>
</reference>
<dbReference type="STRING" id="652.WL1483_2753"/>
<keyword evidence="4" id="KW-1185">Reference proteome</keyword>
<reference evidence="1 3" key="2">
    <citation type="journal article" date="2016" name="Genome Announc.">
        <title>Complete Genome Sequence of the Highly Virulent Aeromonas schubertii Strain WL1483, Isolated from Diseased Snakehead Fish (Channa argus) in China.</title>
        <authorList>
            <person name="Liu L."/>
            <person name="Li N."/>
            <person name="Zhang D."/>
            <person name="Fu X."/>
            <person name="Shi C."/>
            <person name="Lin Q."/>
            <person name="Hao G."/>
        </authorList>
    </citation>
    <scope>NUCLEOTIDE SEQUENCE [LARGE SCALE GENOMIC DNA]</scope>
    <source>
        <strain evidence="1 3">WL1483</strain>
    </source>
</reference>
<dbReference type="Proteomes" id="UP000774958">
    <property type="component" value="Unassembled WGS sequence"/>
</dbReference>
<accession>A0A0S2SKD7</accession>
<gene>
    <name evidence="2" type="ORF">LA374_15700</name>
    <name evidence="1" type="ORF">WL1483_2753</name>
</gene>
<name>A0A0S2SKD7_9GAMM</name>
<dbReference type="PANTHER" id="PTHR45011">
    <property type="entry name" value="DAP3-BINDING CELL DEATH ENHANCER 1"/>
    <property type="match status" value="1"/>
</dbReference>
<protein>
    <submittedName>
        <fullName evidence="2">Sel1 repeat family protein</fullName>
    </submittedName>
</protein>
<evidence type="ECO:0000313" key="2">
    <source>
        <dbReference type="EMBL" id="MBZ6067641.1"/>
    </source>
</evidence>
<evidence type="ECO:0000313" key="3">
    <source>
        <dbReference type="Proteomes" id="UP000058114"/>
    </source>
</evidence>
<dbReference type="SMART" id="SM00671">
    <property type="entry name" value="SEL1"/>
    <property type="match status" value="3"/>
</dbReference>
<dbReference type="KEGG" id="asr:WL1483_2753"/>
<evidence type="ECO:0000313" key="1">
    <source>
        <dbReference type="EMBL" id="ALP42172.1"/>
    </source>
</evidence>
<dbReference type="InterPro" id="IPR006597">
    <property type="entry name" value="Sel1-like"/>
</dbReference>
<dbReference type="OrthoDB" id="8561742at2"/>
<dbReference type="Proteomes" id="UP000058114">
    <property type="component" value="Chromosome"/>
</dbReference>
<reference evidence="2 4" key="3">
    <citation type="submission" date="2021-09" db="EMBL/GenBank/DDBJ databases">
        <title>Aeromonas schubertii isolated from Asian sea bass.</title>
        <authorList>
            <person name="Pinpimai K."/>
        </authorList>
    </citation>
    <scope>NUCLEOTIDE SEQUENCE [LARGE SCALE GENOMIC DNA]</scope>
    <source>
        <strain evidence="2 4">CHULA2021a</strain>
    </source>
</reference>
<dbReference type="SUPFAM" id="SSF81901">
    <property type="entry name" value="HCP-like"/>
    <property type="match status" value="1"/>
</dbReference>
<dbReference type="PATRIC" id="fig|652.5.peg.2918"/>
<dbReference type="EMBL" id="CP013067">
    <property type="protein sequence ID" value="ALP42172.1"/>
    <property type="molecule type" value="Genomic_DNA"/>
</dbReference>
<dbReference type="InterPro" id="IPR052748">
    <property type="entry name" value="ISR_Activator"/>
</dbReference>
<dbReference type="RefSeq" id="WP_050667642.1">
    <property type="nucleotide sequence ID" value="NZ_CDDB01000087.1"/>
</dbReference>